<sequence>MMKRRSLLSLSVLLIPFAGCSAETDPDVAEDIFVVLYNESSEQATVAVSVVTGDSSVFECETAVNPSNRKNVYSGITETGDYTLTISLGDGREQEYPFNIEEYDLRMGSNIIVSIKETEIEFSIQE</sequence>
<protein>
    <recommendedName>
        <fullName evidence="1">Ig-like domain-containing protein</fullName>
    </recommendedName>
</protein>
<evidence type="ECO:0000259" key="1">
    <source>
        <dbReference type="Pfam" id="PF25942"/>
    </source>
</evidence>
<name>G0HZK0_HALHT</name>
<feature type="domain" description="Ig-like" evidence="1">
    <location>
        <begin position="44"/>
        <end position="100"/>
    </location>
</feature>
<organism evidence="2 3">
    <name type="scientific">Haloarcula hispanica (strain ATCC 33960 / DSM 4426 / JCM 8911 / NBRC 102182 / NCIMB 2187 / VKM B-1755)</name>
    <dbReference type="NCBI Taxonomy" id="634497"/>
    <lineage>
        <taxon>Archaea</taxon>
        <taxon>Methanobacteriati</taxon>
        <taxon>Methanobacteriota</taxon>
        <taxon>Stenosarchaea group</taxon>
        <taxon>Halobacteria</taxon>
        <taxon>Halobacteriales</taxon>
        <taxon>Haloarculaceae</taxon>
        <taxon>Haloarcula</taxon>
    </lineage>
</organism>
<dbReference type="EMBL" id="CP002922">
    <property type="protein sequence ID" value="AEM58795.1"/>
    <property type="molecule type" value="Genomic_DNA"/>
</dbReference>
<accession>G0HZK0</accession>
<evidence type="ECO:0000313" key="2">
    <source>
        <dbReference type="EMBL" id="AEM58795.1"/>
    </source>
</evidence>
<dbReference type="Pfam" id="PF25942">
    <property type="entry name" value="Ig_halo"/>
    <property type="match status" value="1"/>
</dbReference>
<evidence type="ECO:0000313" key="3">
    <source>
        <dbReference type="Proteomes" id="UP000005629"/>
    </source>
</evidence>
<gene>
    <name evidence="2" type="ordered locus">HAH_4120</name>
</gene>
<reference evidence="2 3" key="1">
    <citation type="journal article" date="2011" name="J. Bacteriol.">
        <title>Complete genome sequence of Haloarcula hispanica, a model haloarchaeon for studying genetics, metabolism, and virus-host interaction.</title>
        <authorList>
            <person name="Liu H."/>
            <person name="Wu Z."/>
            <person name="Li M."/>
            <person name="Zhang F."/>
            <person name="Zheng H."/>
            <person name="Han J."/>
            <person name="Liu J."/>
            <person name="Zhou J."/>
            <person name="Wang S."/>
            <person name="Xiang H."/>
        </authorList>
    </citation>
    <scope>NUCLEOTIDE SEQUENCE [LARGE SCALE GENOMIC DNA]</scope>
    <source>
        <strain evidence="3">ATCC 33960 / DSM 4426 / JCM 8911 / NBRC 102182 / NCIMB 2187 / VKM B-1755</strain>
    </source>
</reference>
<dbReference type="InterPro" id="IPR058929">
    <property type="entry name" value="Ig_halo"/>
</dbReference>
<proteinExistence type="predicted"/>
<dbReference type="KEGG" id="hhi:HAH_4120"/>
<dbReference type="AlphaFoldDB" id="G0HZK0"/>
<dbReference type="HOGENOM" id="CLU_1987535_0_0_2"/>
<dbReference type="Proteomes" id="UP000005629">
    <property type="component" value="Chromosome II"/>
</dbReference>